<keyword evidence="2" id="KW-1185">Reference proteome</keyword>
<evidence type="ECO:0000313" key="2">
    <source>
        <dbReference type="Proteomes" id="UP001321506"/>
    </source>
</evidence>
<organism evidence="1 2">
    <name type="scientific">Ruicaihuangia caeni</name>
    <dbReference type="NCBI Taxonomy" id="3042517"/>
    <lineage>
        <taxon>Bacteria</taxon>
        <taxon>Bacillati</taxon>
        <taxon>Actinomycetota</taxon>
        <taxon>Actinomycetes</taxon>
        <taxon>Micrococcales</taxon>
        <taxon>Microbacteriaceae</taxon>
        <taxon>Ruicaihuangia</taxon>
    </lineage>
</organism>
<dbReference type="Gene3D" id="3.40.50.2000">
    <property type="entry name" value="Glycogen Phosphorylase B"/>
    <property type="match status" value="1"/>
</dbReference>
<dbReference type="RefSeq" id="WP_281489128.1">
    <property type="nucleotide sequence ID" value="NZ_JASATX010000004.1"/>
</dbReference>
<dbReference type="EMBL" id="JASATX010000004">
    <property type="protein sequence ID" value="MDI2099339.1"/>
    <property type="molecule type" value="Genomic_DNA"/>
</dbReference>
<evidence type="ECO:0000313" key="1">
    <source>
        <dbReference type="EMBL" id="MDI2099339.1"/>
    </source>
</evidence>
<proteinExistence type="predicted"/>
<name>A0AAW6T7Y7_9MICO</name>
<reference evidence="1 2" key="1">
    <citation type="submission" date="2023-04" db="EMBL/GenBank/DDBJ databases">
        <title>Klugiella caeni sp. nov. isolated from the sludge of biochemical tank.</title>
        <authorList>
            <person name="Geng K."/>
        </authorList>
    </citation>
    <scope>NUCLEOTIDE SEQUENCE [LARGE SCALE GENOMIC DNA]</scope>
    <source>
        <strain evidence="1 2">YN-L-19</strain>
    </source>
</reference>
<dbReference type="Proteomes" id="UP001321506">
    <property type="component" value="Unassembled WGS sequence"/>
</dbReference>
<protein>
    <recommendedName>
        <fullName evidence="3">Glycosyltransferase family 4 protein</fullName>
    </recommendedName>
</protein>
<gene>
    <name evidence="1" type="ORF">QF206_10235</name>
</gene>
<dbReference type="SUPFAM" id="SSF53756">
    <property type="entry name" value="UDP-Glycosyltransferase/glycogen phosphorylase"/>
    <property type="match status" value="1"/>
</dbReference>
<accession>A0AAW6T7Y7</accession>
<evidence type="ECO:0008006" key="3">
    <source>
        <dbReference type="Google" id="ProtNLM"/>
    </source>
</evidence>
<dbReference type="AlphaFoldDB" id="A0AAW6T7Y7"/>
<comment type="caution">
    <text evidence="1">The sequence shown here is derived from an EMBL/GenBank/DDBJ whole genome shotgun (WGS) entry which is preliminary data.</text>
</comment>
<sequence>MREYVRTLAADPALRARMGEAGRRRVLSRTWESVCIDLFARYEEVIAARRQATSPMSA</sequence>